<organism evidence="2 3">
    <name type="scientific">Carpediemonas membranifera</name>
    <dbReference type="NCBI Taxonomy" id="201153"/>
    <lineage>
        <taxon>Eukaryota</taxon>
        <taxon>Metamonada</taxon>
        <taxon>Carpediemonas-like organisms</taxon>
        <taxon>Carpediemonas</taxon>
    </lineage>
</organism>
<reference evidence="2" key="1">
    <citation type="submission" date="2021-05" db="EMBL/GenBank/DDBJ databases">
        <title>A free-living protist that lacks canonical eukaryotic 1 DNA replication and segregation systems.</title>
        <authorList>
            <person name="Salas-Leiva D.E."/>
            <person name="Tromer E.C."/>
            <person name="Curtis B.A."/>
            <person name="Jerlstrom-Hultqvist J."/>
            <person name="Kolisko M."/>
            <person name="Yi Z."/>
            <person name="Salas-Leiva J.S."/>
            <person name="Gallot-Lavallee L."/>
            <person name="Kops G.J.P.L."/>
            <person name="Archibald J.M."/>
            <person name="Simpson A.G.B."/>
            <person name="Roger A.J."/>
        </authorList>
    </citation>
    <scope>NUCLEOTIDE SEQUENCE</scope>
    <source>
        <strain evidence="2">BICM</strain>
    </source>
</reference>
<name>A0A8J6DZM6_9EUKA</name>
<dbReference type="EMBL" id="JAHDYR010000020">
    <property type="protein sequence ID" value="KAG9393849.1"/>
    <property type="molecule type" value="Genomic_DNA"/>
</dbReference>
<evidence type="ECO:0000313" key="3">
    <source>
        <dbReference type="Proteomes" id="UP000717585"/>
    </source>
</evidence>
<gene>
    <name evidence="2" type="ORF">J8273_4712</name>
</gene>
<accession>A0A8J6DZM6</accession>
<proteinExistence type="predicted"/>
<dbReference type="OrthoDB" id="284284at2759"/>
<dbReference type="AlphaFoldDB" id="A0A8J6DZM6"/>
<keyword evidence="3" id="KW-1185">Reference proteome</keyword>
<protein>
    <submittedName>
        <fullName evidence="2">Uncharacterized protein</fullName>
    </submittedName>
</protein>
<sequence>MNHRSKGGTAKTKGAISSSIRFARDFETRPKPMLSGAPRFSETKSFAPSPADYSPPRSALNTESVSYSYRGFGPMASKSTGHSIPRTARHRAGPTSYSPKLPEGTKMKVSTAAFGKTVGYKVPRAPSPGPGQYSVPAPFARTAPAPSMSHAPRFAGPKFEVKANDTGGIAESFDRSERGLNEDPLTYYTGRAALNSRAQSSKERLGKNNRLPKLNPNATLTQRQVDLVDPFIADTKLLAYSERQREIHKRILSDNNAQADFKPAPESRVFKVGNLDRFGRPIRNMARKDSMPGPGQYASDAAATVPKAVSSAAFVSGSRRFEYKPKGVPGPAFYAPGGHGGKKSYHIRMGLWI</sequence>
<feature type="region of interest" description="Disordered" evidence="1">
    <location>
        <begin position="1"/>
        <end position="60"/>
    </location>
</feature>
<evidence type="ECO:0000313" key="2">
    <source>
        <dbReference type="EMBL" id="KAG9393849.1"/>
    </source>
</evidence>
<evidence type="ECO:0000256" key="1">
    <source>
        <dbReference type="SAM" id="MobiDB-lite"/>
    </source>
</evidence>
<dbReference type="Proteomes" id="UP000717585">
    <property type="component" value="Unassembled WGS sequence"/>
</dbReference>
<feature type="region of interest" description="Disordered" evidence="1">
    <location>
        <begin position="197"/>
        <end position="216"/>
    </location>
</feature>
<comment type="caution">
    <text evidence="2">The sequence shown here is derived from an EMBL/GenBank/DDBJ whole genome shotgun (WGS) entry which is preliminary data.</text>
</comment>
<feature type="region of interest" description="Disordered" evidence="1">
    <location>
        <begin position="76"/>
        <end position="103"/>
    </location>
</feature>